<feature type="transmembrane region" description="Helical" evidence="8">
    <location>
        <begin position="221"/>
        <end position="240"/>
    </location>
</feature>
<dbReference type="InterPro" id="IPR000175">
    <property type="entry name" value="Na/ntran_symport"/>
</dbReference>
<feature type="transmembrane region" description="Helical" evidence="8">
    <location>
        <begin position="252"/>
        <end position="276"/>
    </location>
</feature>
<dbReference type="GeneID" id="115926076"/>
<evidence type="ECO:0000256" key="8">
    <source>
        <dbReference type="SAM" id="Phobius"/>
    </source>
</evidence>
<feature type="transmembrane region" description="Helical" evidence="8">
    <location>
        <begin position="435"/>
        <end position="460"/>
    </location>
</feature>
<feature type="binding site" evidence="6">
    <location>
        <position position="31"/>
    </location>
    <ligand>
        <name>Na(+)</name>
        <dbReference type="ChEBI" id="CHEBI:29101"/>
        <label>1</label>
    </ligand>
</feature>
<accession>A0A7M7T161</accession>
<evidence type="ECO:0000256" key="2">
    <source>
        <dbReference type="ARBA" id="ARBA00022448"/>
    </source>
</evidence>
<dbReference type="PROSITE" id="PS50267">
    <property type="entry name" value="NA_NEUROTRAN_SYMP_3"/>
    <property type="match status" value="1"/>
</dbReference>
<feature type="transmembrane region" description="Helical" evidence="8">
    <location>
        <begin position="45"/>
        <end position="65"/>
    </location>
</feature>
<keyword evidence="7" id="KW-1015">Disulfide bond</keyword>
<dbReference type="OrthoDB" id="6581954at2759"/>
<keyword evidence="5 8" id="KW-0472">Membrane</keyword>
<evidence type="ECO:0000256" key="6">
    <source>
        <dbReference type="PIRSR" id="PIRSR600175-1"/>
    </source>
</evidence>
<feature type="transmembrane region" description="Helical" evidence="8">
    <location>
        <begin position="472"/>
        <end position="490"/>
    </location>
</feature>
<feature type="transmembrane region" description="Helical" evidence="8">
    <location>
        <begin position="511"/>
        <end position="534"/>
    </location>
</feature>
<dbReference type="AlphaFoldDB" id="A0A7M7T161"/>
<keyword evidence="3 8" id="KW-0812">Transmembrane</keyword>
<reference evidence="9" key="2">
    <citation type="submission" date="2021-01" db="UniProtKB">
        <authorList>
            <consortium name="EnsemblMetazoa"/>
        </authorList>
    </citation>
    <scope>IDENTIFICATION</scope>
</reference>
<evidence type="ECO:0000256" key="3">
    <source>
        <dbReference type="ARBA" id="ARBA00022692"/>
    </source>
</evidence>
<protein>
    <recommendedName>
        <fullName evidence="11">Transporter</fullName>
    </recommendedName>
</protein>
<dbReference type="GO" id="GO:0046872">
    <property type="term" value="F:metal ion binding"/>
    <property type="evidence" value="ECO:0007669"/>
    <property type="project" value="UniProtKB-KW"/>
</dbReference>
<keyword evidence="10" id="KW-1185">Reference proteome</keyword>
<dbReference type="PRINTS" id="PR00176">
    <property type="entry name" value="NANEUSMPORT"/>
</dbReference>
<dbReference type="InterPro" id="IPR037272">
    <property type="entry name" value="SNS_sf"/>
</dbReference>
<feature type="binding site" evidence="6">
    <location>
        <position position="338"/>
    </location>
    <ligand>
        <name>Na(+)</name>
        <dbReference type="ChEBI" id="CHEBI:29101"/>
        <label>1</label>
    </ligand>
</feature>
<feature type="transmembrane region" description="Helical" evidence="8">
    <location>
        <begin position="540"/>
        <end position="563"/>
    </location>
</feature>
<keyword evidence="6" id="KW-0479">Metal-binding</keyword>
<keyword evidence="2" id="KW-0813">Transport</keyword>
<dbReference type="InParanoid" id="A0A7M7T161"/>
<dbReference type="PANTHER" id="PTHR11616:SF325">
    <property type="entry name" value="TRANSPORTER"/>
    <property type="match status" value="1"/>
</dbReference>
<proteinExistence type="predicted"/>
<feature type="disulfide bond" evidence="7">
    <location>
        <begin position="130"/>
        <end position="139"/>
    </location>
</feature>
<dbReference type="GO" id="GO:0006865">
    <property type="term" value="P:amino acid transport"/>
    <property type="evidence" value="ECO:0000318"/>
    <property type="project" value="GO_Central"/>
</dbReference>
<comment type="subcellular location">
    <subcellularLocation>
        <location evidence="1">Membrane</location>
        <topology evidence="1">Multi-pass membrane protein</topology>
    </subcellularLocation>
</comment>
<keyword evidence="4 8" id="KW-1133">Transmembrane helix</keyword>
<dbReference type="SUPFAM" id="SSF161070">
    <property type="entry name" value="SNF-like"/>
    <property type="match status" value="1"/>
</dbReference>
<evidence type="ECO:0008006" key="11">
    <source>
        <dbReference type="Google" id="ProtNLM"/>
    </source>
</evidence>
<name>A0A7M7T161_STRPU</name>
<dbReference type="Pfam" id="PF00209">
    <property type="entry name" value="SNF"/>
    <property type="match status" value="1"/>
</dbReference>
<evidence type="ECO:0000256" key="1">
    <source>
        <dbReference type="ARBA" id="ARBA00004141"/>
    </source>
</evidence>
<keyword evidence="6" id="KW-0915">Sodium</keyword>
<organism evidence="9 10">
    <name type="scientific">Strongylocentrotus purpuratus</name>
    <name type="common">Purple sea urchin</name>
    <dbReference type="NCBI Taxonomy" id="7668"/>
    <lineage>
        <taxon>Eukaryota</taxon>
        <taxon>Metazoa</taxon>
        <taxon>Echinodermata</taxon>
        <taxon>Eleutherozoa</taxon>
        <taxon>Echinozoa</taxon>
        <taxon>Echinoidea</taxon>
        <taxon>Euechinoidea</taxon>
        <taxon>Echinacea</taxon>
        <taxon>Camarodonta</taxon>
        <taxon>Echinidea</taxon>
        <taxon>Strongylocentrotidae</taxon>
        <taxon>Strongylocentrotus</taxon>
    </lineage>
</organism>
<dbReference type="Proteomes" id="UP000007110">
    <property type="component" value="Unassembled WGS sequence"/>
</dbReference>
<dbReference type="GO" id="GO:0005332">
    <property type="term" value="F:gamma-aminobutyric acid:sodium:chloride symporter activity"/>
    <property type="evidence" value="ECO:0000318"/>
    <property type="project" value="GO_Central"/>
</dbReference>
<feature type="binding site" evidence="6">
    <location>
        <position position="407"/>
    </location>
    <ligand>
        <name>Na(+)</name>
        <dbReference type="ChEBI" id="CHEBI:29101"/>
        <label>1</label>
    </ligand>
</feature>
<dbReference type="KEGG" id="spu:115926076"/>
<dbReference type="PANTHER" id="PTHR11616">
    <property type="entry name" value="SODIUM/CHLORIDE DEPENDENT TRANSPORTER"/>
    <property type="match status" value="1"/>
</dbReference>
<dbReference type="EnsemblMetazoa" id="XM_030990446">
    <property type="protein sequence ID" value="XP_030846306"/>
    <property type="gene ID" value="LOC115926076"/>
</dbReference>
<dbReference type="RefSeq" id="XP_030846306.1">
    <property type="nucleotide sequence ID" value="XM_030990446.1"/>
</dbReference>
<reference evidence="10" key="1">
    <citation type="submission" date="2015-02" db="EMBL/GenBank/DDBJ databases">
        <title>Genome sequencing for Strongylocentrotus purpuratus.</title>
        <authorList>
            <person name="Murali S."/>
            <person name="Liu Y."/>
            <person name="Vee V."/>
            <person name="English A."/>
            <person name="Wang M."/>
            <person name="Skinner E."/>
            <person name="Han Y."/>
            <person name="Muzny D.M."/>
            <person name="Worley K.C."/>
            <person name="Gibbs R.A."/>
        </authorList>
    </citation>
    <scope>NUCLEOTIDE SEQUENCE</scope>
</reference>
<evidence type="ECO:0000256" key="4">
    <source>
        <dbReference type="ARBA" id="ARBA00022989"/>
    </source>
</evidence>
<dbReference type="GO" id="GO:0005886">
    <property type="term" value="C:plasma membrane"/>
    <property type="evidence" value="ECO:0000318"/>
    <property type="project" value="GO_Central"/>
</dbReference>
<evidence type="ECO:0000256" key="5">
    <source>
        <dbReference type="ARBA" id="ARBA00023136"/>
    </source>
</evidence>
<feature type="transmembrane region" description="Helical" evidence="8">
    <location>
        <begin position="332"/>
        <end position="359"/>
    </location>
</feature>
<dbReference type="GO" id="GO:0035725">
    <property type="term" value="P:sodium ion transmembrane transport"/>
    <property type="evidence" value="ECO:0000318"/>
    <property type="project" value="GO_Central"/>
</dbReference>
<evidence type="ECO:0000256" key="7">
    <source>
        <dbReference type="PIRSR" id="PIRSR600175-2"/>
    </source>
</evidence>
<feature type="binding site" evidence="6">
    <location>
        <position position="24"/>
    </location>
    <ligand>
        <name>Na(+)</name>
        <dbReference type="ChEBI" id="CHEBI:29101"/>
        <label>1</label>
    </ligand>
</feature>
<evidence type="ECO:0000313" key="9">
    <source>
        <dbReference type="EnsemblMetazoa" id="XP_030846306"/>
    </source>
</evidence>
<sequence length="599" mass="67762">MSDQAVMDRERWSWRFESIGTNIGFVACFQNLWRFPYLCYANGGFIFLIPYLLCSMFLAIPLMFLETALGQYTSSGPIRAWKICPLFQGIGIATTVVAWWRTIYHNVILAWTLYYLYSSCLGGELPWARCDHEWNTASCLNSSSKWVCVNGTYIIGNKWDTYPTEAPRAPSWNSWDVAGSSDNPDKCAYNYPSTTYPAHEFWRIKVLGQTGTDGIHNVGGIVGHLALTLFLAWTLIYFGLWKGVKWSGKMAYVTVPFIHLVLAAFFVRGVTLPGAYYGLRFFFHPDKYLLGRPEVWIAAGTEVFYSFSIGLGAYTALGSFNKFHYNFYRDSMIVAFLNVITSIYSVIIVSSFVGFVAFAEDIPIYGAVDEGGGLFFEVFLRAFAAMPSSRVSAIFFFLVVLKIGINSQLVMVGAFITSVLDLFPTSLRIGYYKGLFVLGVCFVNFLIGLSMVTQGGIYVFTLISHYGDSTFPIVWICFFESIAIGWFYGVRRFSRDIAEMLRWQQIEWYIICWPVTVPIIALFVWISNIVTWSLFSFSNPLGICMTLSSMVWIPAGGVYSIYYHMIKGEGPTMTRLKMVIQPTIAPVRDEVQPDGVEMM</sequence>
<feature type="transmembrane region" description="Helical" evidence="8">
    <location>
        <begin position="393"/>
        <end position="423"/>
    </location>
</feature>
<feature type="transmembrane region" description="Helical" evidence="8">
    <location>
        <begin position="86"/>
        <end position="104"/>
    </location>
</feature>
<evidence type="ECO:0000313" key="10">
    <source>
        <dbReference type="Proteomes" id="UP000007110"/>
    </source>
</evidence>
<feature type="transmembrane region" description="Helical" evidence="8">
    <location>
        <begin position="296"/>
        <end position="320"/>
    </location>
</feature>
<feature type="binding site" evidence="6">
    <location>
        <position position="306"/>
    </location>
    <ligand>
        <name>Na(+)</name>
        <dbReference type="ChEBI" id="CHEBI:29101"/>
        <label>1</label>
    </ligand>
</feature>